<accession>A0A0A8ZGD5</accession>
<evidence type="ECO:0000256" key="1">
    <source>
        <dbReference type="SAM" id="MobiDB-lite"/>
    </source>
</evidence>
<evidence type="ECO:0000313" key="2">
    <source>
        <dbReference type="EMBL" id="JAD38454.1"/>
    </source>
</evidence>
<protein>
    <submittedName>
        <fullName evidence="2">Uncharacterized protein</fullName>
    </submittedName>
</protein>
<reference evidence="2" key="1">
    <citation type="submission" date="2014-09" db="EMBL/GenBank/DDBJ databases">
        <authorList>
            <person name="Magalhaes I.L.F."/>
            <person name="Oliveira U."/>
            <person name="Santos F.R."/>
            <person name="Vidigal T.H.D.A."/>
            <person name="Brescovit A.D."/>
            <person name="Santos A.J."/>
        </authorList>
    </citation>
    <scope>NUCLEOTIDE SEQUENCE</scope>
    <source>
        <tissue evidence="2">Shoot tissue taken approximately 20 cm above the soil surface</tissue>
    </source>
</reference>
<dbReference type="AlphaFoldDB" id="A0A0A8ZGD5"/>
<sequence>MAATSTQKFTKFAVIRSQTDILIPTGDESTRDTRSNGRFHDMSRY</sequence>
<reference evidence="2" key="2">
    <citation type="journal article" date="2015" name="Data Brief">
        <title>Shoot transcriptome of the giant reed, Arundo donax.</title>
        <authorList>
            <person name="Barrero R.A."/>
            <person name="Guerrero F.D."/>
            <person name="Moolhuijzen P."/>
            <person name="Goolsby J.A."/>
            <person name="Tidwell J."/>
            <person name="Bellgard S.E."/>
            <person name="Bellgard M.I."/>
        </authorList>
    </citation>
    <scope>NUCLEOTIDE SEQUENCE</scope>
    <source>
        <tissue evidence="2">Shoot tissue taken approximately 20 cm above the soil surface</tissue>
    </source>
</reference>
<dbReference type="EMBL" id="GBRH01259441">
    <property type="protein sequence ID" value="JAD38454.1"/>
    <property type="molecule type" value="Transcribed_RNA"/>
</dbReference>
<feature type="compositionally biased region" description="Basic and acidic residues" evidence="1">
    <location>
        <begin position="28"/>
        <end position="45"/>
    </location>
</feature>
<organism evidence="2">
    <name type="scientific">Arundo donax</name>
    <name type="common">Giant reed</name>
    <name type="synonym">Donax arundinaceus</name>
    <dbReference type="NCBI Taxonomy" id="35708"/>
    <lineage>
        <taxon>Eukaryota</taxon>
        <taxon>Viridiplantae</taxon>
        <taxon>Streptophyta</taxon>
        <taxon>Embryophyta</taxon>
        <taxon>Tracheophyta</taxon>
        <taxon>Spermatophyta</taxon>
        <taxon>Magnoliopsida</taxon>
        <taxon>Liliopsida</taxon>
        <taxon>Poales</taxon>
        <taxon>Poaceae</taxon>
        <taxon>PACMAD clade</taxon>
        <taxon>Arundinoideae</taxon>
        <taxon>Arundineae</taxon>
        <taxon>Arundo</taxon>
    </lineage>
</organism>
<feature type="region of interest" description="Disordered" evidence="1">
    <location>
        <begin position="24"/>
        <end position="45"/>
    </location>
</feature>
<proteinExistence type="predicted"/>
<name>A0A0A8ZGD5_ARUDO</name>